<dbReference type="GeneID" id="20813335"/>
<organism evidence="2">
    <name type="scientific">Aphanomyces astaci</name>
    <name type="common">Crayfish plague agent</name>
    <dbReference type="NCBI Taxonomy" id="112090"/>
    <lineage>
        <taxon>Eukaryota</taxon>
        <taxon>Sar</taxon>
        <taxon>Stramenopiles</taxon>
        <taxon>Oomycota</taxon>
        <taxon>Saprolegniomycetes</taxon>
        <taxon>Saprolegniales</taxon>
        <taxon>Verrucalvaceae</taxon>
        <taxon>Aphanomyces</taxon>
    </lineage>
</organism>
<sequence>MRRLEETRQLERPRGPQVYTQDPAPGTTCVDKQTDRRQGSVKSEENGMHVEPSKEESSCRQTEPNTHDASALPDGDSLTPQGAASNLSRTQSRVRGTLATFPEETSDAQEPGDSTNSVLGRPDPVMACSRTGTVSAITVGATRTGYSNQEVLRPDSDVTPVFAAAQIDAFSRGNMAGHPDSRHVDIEERHYPIWLVGAPVLSSQHRMSVPCGEESCQRRLSPFRGEASGLLGSCLTLLCVVAACYDPTGPRQSLDLNGGELSWGKFGCSATSRGVLASCAPRSGRVAEIV</sequence>
<dbReference type="EMBL" id="KI913146">
    <property type="protein sequence ID" value="ETV74025.1"/>
    <property type="molecule type" value="Genomic_DNA"/>
</dbReference>
<feature type="compositionally biased region" description="Basic and acidic residues" evidence="1">
    <location>
        <begin position="1"/>
        <end position="14"/>
    </location>
</feature>
<feature type="compositionally biased region" description="Polar residues" evidence="1">
    <location>
        <begin position="78"/>
        <end position="94"/>
    </location>
</feature>
<name>W4G2V9_APHAT</name>
<feature type="compositionally biased region" description="Polar residues" evidence="1">
    <location>
        <begin position="59"/>
        <end position="68"/>
    </location>
</feature>
<protein>
    <submittedName>
        <fullName evidence="2">Uncharacterized protein</fullName>
    </submittedName>
</protein>
<feature type="region of interest" description="Disordered" evidence="1">
    <location>
        <begin position="1"/>
        <end position="123"/>
    </location>
</feature>
<reference evidence="2" key="1">
    <citation type="submission" date="2013-12" db="EMBL/GenBank/DDBJ databases">
        <title>The Genome Sequence of Aphanomyces astaci APO3.</title>
        <authorList>
            <consortium name="The Broad Institute Genomics Platform"/>
            <person name="Russ C."/>
            <person name="Tyler B."/>
            <person name="van West P."/>
            <person name="Dieguez-Uribeondo J."/>
            <person name="Young S.K."/>
            <person name="Zeng Q."/>
            <person name="Gargeya S."/>
            <person name="Fitzgerald M."/>
            <person name="Abouelleil A."/>
            <person name="Alvarado L."/>
            <person name="Chapman S.B."/>
            <person name="Gainer-Dewar J."/>
            <person name="Goldberg J."/>
            <person name="Griggs A."/>
            <person name="Gujja S."/>
            <person name="Hansen M."/>
            <person name="Howarth C."/>
            <person name="Imamovic A."/>
            <person name="Ireland A."/>
            <person name="Larimer J."/>
            <person name="McCowan C."/>
            <person name="Murphy C."/>
            <person name="Pearson M."/>
            <person name="Poon T.W."/>
            <person name="Priest M."/>
            <person name="Roberts A."/>
            <person name="Saif S."/>
            <person name="Shea T."/>
            <person name="Sykes S."/>
            <person name="Wortman J."/>
            <person name="Nusbaum C."/>
            <person name="Birren B."/>
        </authorList>
    </citation>
    <scope>NUCLEOTIDE SEQUENCE [LARGE SCALE GENOMIC DNA]</scope>
    <source>
        <strain evidence="2">APO3</strain>
    </source>
</reference>
<accession>W4G2V9</accession>
<feature type="compositionally biased region" description="Basic and acidic residues" evidence="1">
    <location>
        <begin position="32"/>
        <end position="58"/>
    </location>
</feature>
<gene>
    <name evidence="2" type="ORF">H257_11339</name>
</gene>
<dbReference type="VEuPathDB" id="FungiDB:H257_11339"/>
<evidence type="ECO:0000256" key="1">
    <source>
        <dbReference type="SAM" id="MobiDB-lite"/>
    </source>
</evidence>
<evidence type="ECO:0000313" key="2">
    <source>
        <dbReference type="EMBL" id="ETV74025.1"/>
    </source>
</evidence>
<dbReference type="RefSeq" id="XP_009836538.1">
    <property type="nucleotide sequence ID" value="XM_009838236.1"/>
</dbReference>
<proteinExistence type="predicted"/>
<dbReference type="AlphaFoldDB" id="W4G2V9"/>